<keyword evidence="3" id="KW-1185">Reference proteome</keyword>
<dbReference type="PANTHER" id="PTHR45786">
    <property type="entry name" value="DNA BINDING PROTEIN-LIKE"/>
    <property type="match status" value="1"/>
</dbReference>
<dbReference type="AlphaFoldDB" id="T1IKK0"/>
<evidence type="ECO:0008006" key="4">
    <source>
        <dbReference type="Google" id="ProtNLM"/>
    </source>
</evidence>
<dbReference type="EMBL" id="AFFK01015452">
    <property type="status" value="NOT_ANNOTATED_CDS"/>
    <property type="molecule type" value="Genomic_DNA"/>
</dbReference>
<name>T1IKK0_STRMM</name>
<feature type="compositionally biased region" description="Basic residues" evidence="1">
    <location>
        <begin position="21"/>
        <end position="33"/>
    </location>
</feature>
<evidence type="ECO:0000256" key="1">
    <source>
        <dbReference type="SAM" id="MobiDB-lite"/>
    </source>
</evidence>
<dbReference type="STRING" id="126957.T1IKK0"/>
<proteinExistence type="predicted"/>
<feature type="compositionally biased region" description="Basic and acidic residues" evidence="1">
    <location>
        <begin position="10"/>
        <end position="20"/>
    </location>
</feature>
<dbReference type="Proteomes" id="UP000014500">
    <property type="component" value="Unassembled WGS sequence"/>
</dbReference>
<dbReference type="OMA" id="RAYNFRI"/>
<accession>T1IKK0</accession>
<organism evidence="2 3">
    <name type="scientific">Strigamia maritima</name>
    <name type="common">European centipede</name>
    <name type="synonym">Geophilus maritimus</name>
    <dbReference type="NCBI Taxonomy" id="126957"/>
    <lineage>
        <taxon>Eukaryota</taxon>
        <taxon>Metazoa</taxon>
        <taxon>Ecdysozoa</taxon>
        <taxon>Arthropoda</taxon>
        <taxon>Myriapoda</taxon>
        <taxon>Chilopoda</taxon>
        <taxon>Pleurostigmophora</taxon>
        <taxon>Geophilomorpha</taxon>
        <taxon>Linotaeniidae</taxon>
        <taxon>Strigamia</taxon>
    </lineage>
</organism>
<dbReference type="EnsemblMetazoa" id="SMAR001450-RA">
    <property type="protein sequence ID" value="SMAR001450-PA"/>
    <property type="gene ID" value="SMAR001450"/>
</dbReference>
<protein>
    <recommendedName>
        <fullName evidence="4">Helitron helicase-like domain-containing protein</fullName>
    </recommendedName>
</protein>
<dbReference type="eggNOG" id="KOG0987">
    <property type="taxonomic scope" value="Eukaryota"/>
</dbReference>
<reference evidence="3" key="1">
    <citation type="submission" date="2011-05" db="EMBL/GenBank/DDBJ databases">
        <authorList>
            <person name="Richards S.R."/>
            <person name="Qu J."/>
            <person name="Jiang H."/>
            <person name="Jhangiani S.N."/>
            <person name="Agravi P."/>
            <person name="Goodspeed R."/>
            <person name="Gross S."/>
            <person name="Mandapat C."/>
            <person name="Jackson L."/>
            <person name="Mathew T."/>
            <person name="Pu L."/>
            <person name="Thornton R."/>
            <person name="Saada N."/>
            <person name="Wilczek-Boney K.B."/>
            <person name="Lee S."/>
            <person name="Kovar C."/>
            <person name="Wu Y."/>
            <person name="Scherer S.E."/>
            <person name="Worley K.C."/>
            <person name="Muzny D.M."/>
            <person name="Gibbs R."/>
        </authorList>
    </citation>
    <scope>NUCLEOTIDE SEQUENCE</scope>
    <source>
        <strain evidence="3">Brora</strain>
    </source>
</reference>
<dbReference type="PhylomeDB" id="T1IKK0"/>
<feature type="region of interest" description="Disordered" evidence="1">
    <location>
        <begin position="1"/>
        <end position="33"/>
    </location>
</feature>
<dbReference type="HOGENOM" id="CLU_682105_0_0_1"/>
<evidence type="ECO:0000313" key="2">
    <source>
        <dbReference type="EnsemblMetazoa" id="SMAR001450-PA"/>
    </source>
</evidence>
<evidence type="ECO:0000313" key="3">
    <source>
        <dbReference type="Proteomes" id="UP000014500"/>
    </source>
</evidence>
<reference evidence="2" key="2">
    <citation type="submission" date="2015-02" db="UniProtKB">
        <authorList>
            <consortium name="EnsemblMetazoa"/>
        </authorList>
    </citation>
    <scope>IDENTIFICATION</scope>
</reference>
<sequence length="404" mass="47124">METPNHIKRKYAEVERESPEKRRKRLANKRMAKSRHFKKLFNDDEAVKNQNQIQHAERRQSMDAAAIVAECSENRIQHAARRRPAKLQNIAKFSLDDFQCNMMIGENVLENRHCLPRMIHKCNHCDALKWNAETKGCCCSKGEIQLAPIQEPPPRLSQLFRDKEFLINIRFYNSMFALTSLEVNLDTNLASNRHGVYTYRIQGQLVHRMGSLLPVGNDLPQHYIYDTDMQAELHRRRSIFANQNLSERFIKIIQEVLDKINPFAQLFRRARDILQQSTDRVLNLAIRIHEQHSMDRRRYNKPTESEVAILINDDPEVAGRNRDIILRTIAGPLQRINETHGAYDPLQYPLIFPYGWHPDIPFAMGATARRSHISVREYTVYRLYTRENVCSTLHLSATFPAVCG</sequence>
<dbReference type="PANTHER" id="PTHR45786:SF74">
    <property type="entry name" value="ATP-DEPENDENT DNA HELICASE"/>
    <property type="match status" value="1"/>
</dbReference>